<proteinExistence type="predicted"/>
<evidence type="ECO:0000313" key="3">
    <source>
        <dbReference type="Proteomes" id="UP001221686"/>
    </source>
</evidence>
<sequence length="365" mass="39265">MHKTTHNLFLLASTLTLAVGCDAPLADDFAVGSEFRCVGSDCTPPPVGNTSMVGDHMLSNIKEIINGDAANFTADIRVTGGFGLHDEIPRAFTDFLVKEDGQLQLDLGYFGMLTGEAVEGAVFDLLVTPYDPLEAPFTGQLRIEDVECEPGLYISSVSICRYVFVTDVEPKDDELYPETSKGSGWYHVCPDDDDGGLLAANYRFSSVLSPEVTLGYSPAAGPTIDLDSGYFINGCLNGAVSKGQYRLNAFYDASTYRGLKASQRTAMLRMWMAWHDDAPRTEPGNLISPHDPLGGLFTWTSASGWNIEGGYDEDGASCRGGSTTHGKHREVVNPVLNLTGWSSLPHCNTATTLAAKAVLGVKVNN</sequence>
<gene>
    <name evidence="2" type="ORF">POL25_06605</name>
</gene>
<organism evidence="2 3">
    <name type="scientific">Nannocystis bainbridge</name>
    <dbReference type="NCBI Taxonomy" id="2995303"/>
    <lineage>
        <taxon>Bacteria</taxon>
        <taxon>Pseudomonadati</taxon>
        <taxon>Myxococcota</taxon>
        <taxon>Polyangia</taxon>
        <taxon>Nannocystales</taxon>
        <taxon>Nannocystaceae</taxon>
        <taxon>Nannocystis</taxon>
    </lineage>
</organism>
<keyword evidence="3" id="KW-1185">Reference proteome</keyword>
<comment type="caution">
    <text evidence="2">The sequence shown here is derived from an EMBL/GenBank/DDBJ whole genome shotgun (WGS) entry which is preliminary data.</text>
</comment>
<protein>
    <submittedName>
        <fullName evidence="2">Uncharacterized protein</fullName>
    </submittedName>
</protein>
<dbReference type="EMBL" id="JAQNDL010000001">
    <property type="protein sequence ID" value="MDC0716554.1"/>
    <property type="molecule type" value="Genomic_DNA"/>
</dbReference>
<feature type="signal peptide" evidence="1">
    <location>
        <begin position="1"/>
        <end position="18"/>
    </location>
</feature>
<accession>A0ABT5DSH8</accession>
<name>A0ABT5DSH8_9BACT</name>
<dbReference type="Proteomes" id="UP001221686">
    <property type="component" value="Unassembled WGS sequence"/>
</dbReference>
<dbReference type="PROSITE" id="PS51257">
    <property type="entry name" value="PROKAR_LIPOPROTEIN"/>
    <property type="match status" value="1"/>
</dbReference>
<reference evidence="2 3" key="1">
    <citation type="submission" date="2022-11" db="EMBL/GenBank/DDBJ databases">
        <title>Minimal conservation of predation-associated metabolite biosynthetic gene clusters underscores biosynthetic potential of Myxococcota including descriptions for ten novel species: Archangium lansinium sp. nov., Myxococcus landrumus sp. nov., Nannocystis bai.</title>
        <authorList>
            <person name="Ahearne A."/>
            <person name="Stevens C."/>
            <person name="Dowd S."/>
        </authorList>
    </citation>
    <scope>NUCLEOTIDE SEQUENCE [LARGE SCALE GENOMIC DNA]</scope>
    <source>
        <strain evidence="2 3">BB15-2</strain>
    </source>
</reference>
<evidence type="ECO:0000256" key="1">
    <source>
        <dbReference type="SAM" id="SignalP"/>
    </source>
</evidence>
<feature type="chain" id="PRO_5047057829" evidence="1">
    <location>
        <begin position="19"/>
        <end position="365"/>
    </location>
</feature>
<evidence type="ECO:0000313" key="2">
    <source>
        <dbReference type="EMBL" id="MDC0716554.1"/>
    </source>
</evidence>
<dbReference type="RefSeq" id="WP_272085046.1">
    <property type="nucleotide sequence ID" value="NZ_JAQNDL010000001.1"/>
</dbReference>
<keyword evidence="1" id="KW-0732">Signal</keyword>